<protein>
    <submittedName>
        <fullName evidence="3">Phosphatase PAP2 family protein</fullName>
    </submittedName>
</protein>
<accession>A0A7G9WFZ3</accession>
<dbReference type="InterPro" id="IPR000326">
    <property type="entry name" value="PAP2/HPO"/>
</dbReference>
<reference evidence="3 4" key="1">
    <citation type="submission" date="2020-08" db="EMBL/GenBank/DDBJ databases">
        <authorList>
            <person name="Ren C."/>
            <person name="Gu Y."/>
            <person name="Xu Y."/>
        </authorList>
    </citation>
    <scope>NUCLEOTIDE SEQUENCE [LARGE SCALE GENOMIC DNA]</scope>
    <source>
        <strain evidence="3 4">LBM18003</strain>
    </source>
</reference>
<dbReference type="CDD" id="cd03392">
    <property type="entry name" value="PAP2_like_2"/>
    <property type="match status" value="1"/>
</dbReference>
<dbReference type="KEGG" id="caml:H6X83_11810"/>
<evidence type="ECO:0000256" key="1">
    <source>
        <dbReference type="SAM" id="Phobius"/>
    </source>
</evidence>
<feature type="transmembrane region" description="Helical" evidence="1">
    <location>
        <begin position="80"/>
        <end position="102"/>
    </location>
</feature>
<dbReference type="Gene3D" id="1.20.144.10">
    <property type="entry name" value="Phosphatidic acid phosphatase type 2/haloperoxidase"/>
    <property type="match status" value="2"/>
</dbReference>
<dbReference type="Proteomes" id="UP000516046">
    <property type="component" value="Chromosome"/>
</dbReference>
<keyword evidence="1" id="KW-0472">Membrane</keyword>
<organism evidence="3 4">
    <name type="scientific">Caproicibacterium amylolyticum</name>
    <dbReference type="NCBI Taxonomy" id="2766537"/>
    <lineage>
        <taxon>Bacteria</taxon>
        <taxon>Bacillati</taxon>
        <taxon>Bacillota</taxon>
        <taxon>Clostridia</taxon>
        <taxon>Eubacteriales</taxon>
        <taxon>Oscillospiraceae</taxon>
        <taxon>Caproicibacterium</taxon>
    </lineage>
</organism>
<evidence type="ECO:0000313" key="4">
    <source>
        <dbReference type="Proteomes" id="UP000516046"/>
    </source>
</evidence>
<keyword evidence="4" id="KW-1185">Reference proteome</keyword>
<feature type="transmembrane region" description="Helical" evidence="1">
    <location>
        <begin position="150"/>
        <end position="172"/>
    </location>
</feature>
<feature type="transmembrane region" description="Helical" evidence="1">
    <location>
        <begin position="178"/>
        <end position="196"/>
    </location>
</feature>
<dbReference type="EMBL" id="CP060696">
    <property type="protein sequence ID" value="QNO17605.1"/>
    <property type="molecule type" value="Genomic_DNA"/>
</dbReference>
<keyword evidence="1" id="KW-1133">Transmembrane helix</keyword>
<dbReference type="SMART" id="SM00014">
    <property type="entry name" value="acidPPc"/>
    <property type="match status" value="1"/>
</dbReference>
<feature type="domain" description="Phosphatidic acid phosphatase type 2/haloperoxidase" evidence="2">
    <location>
        <begin position="76"/>
        <end position="193"/>
    </location>
</feature>
<sequence length="208" mass="23065">MNKRIIWLVVMPVILFAMLAVCIYAGITIRFEGWFYGEAVENMSPVLTAMMKVITHLGDPITVIVFCLSLFLAPKTRRTIALPTSAVVIMSGVFNVLLKQIFARGRPNVLRLISETGYSFPSGHAMINASLYVMLILMIIRYLGSFSRKLFLSSLCIALAGLIGFSRVYLGVHYASDVLGGWLFGAAISLLVYSLWNGRQAKIKNSDF</sequence>
<gene>
    <name evidence="3" type="ORF">H6X83_11810</name>
</gene>
<feature type="transmembrane region" description="Helical" evidence="1">
    <location>
        <begin position="49"/>
        <end position="73"/>
    </location>
</feature>
<name>A0A7G9WFZ3_9FIRM</name>
<keyword evidence="1" id="KW-0812">Transmembrane</keyword>
<evidence type="ECO:0000259" key="2">
    <source>
        <dbReference type="SMART" id="SM00014"/>
    </source>
</evidence>
<dbReference type="PANTHER" id="PTHR14969">
    <property type="entry name" value="SPHINGOSINE-1-PHOSPHATE PHOSPHOHYDROLASE"/>
    <property type="match status" value="1"/>
</dbReference>
<dbReference type="PANTHER" id="PTHR14969:SF13">
    <property type="entry name" value="AT30094P"/>
    <property type="match status" value="1"/>
</dbReference>
<feature type="transmembrane region" description="Helical" evidence="1">
    <location>
        <begin position="7"/>
        <end position="29"/>
    </location>
</feature>
<dbReference type="InterPro" id="IPR036938">
    <property type="entry name" value="PAP2/HPO_sf"/>
</dbReference>
<dbReference type="Pfam" id="PF01569">
    <property type="entry name" value="PAP2"/>
    <property type="match status" value="1"/>
</dbReference>
<proteinExistence type="predicted"/>
<dbReference type="RefSeq" id="WP_212506671.1">
    <property type="nucleotide sequence ID" value="NZ_CP060696.1"/>
</dbReference>
<dbReference type="AlphaFoldDB" id="A0A7G9WFZ3"/>
<feature type="transmembrane region" description="Helical" evidence="1">
    <location>
        <begin position="122"/>
        <end position="143"/>
    </location>
</feature>
<evidence type="ECO:0000313" key="3">
    <source>
        <dbReference type="EMBL" id="QNO17605.1"/>
    </source>
</evidence>
<dbReference type="SUPFAM" id="SSF48317">
    <property type="entry name" value="Acid phosphatase/Vanadium-dependent haloperoxidase"/>
    <property type="match status" value="1"/>
</dbReference>